<keyword evidence="3" id="KW-1185">Reference proteome</keyword>
<dbReference type="EMBL" id="JARKNE010000007">
    <property type="protein sequence ID" value="KAK5817948.1"/>
    <property type="molecule type" value="Genomic_DNA"/>
</dbReference>
<proteinExistence type="predicted"/>
<feature type="region of interest" description="Disordered" evidence="1">
    <location>
        <begin position="20"/>
        <end position="76"/>
    </location>
</feature>
<evidence type="ECO:0000313" key="2">
    <source>
        <dbReference type="EMBL" id="KAK5817948.1"/>
    </source>
</evidence>
<organism evidence="2 3">
    <name type="scientific">Gossypium arboreum</name>
    <name type="common">Tree cotton</name>
    <name type="synonym">Gossypium nanking</name>
    <dbReference type="NCBI Taxonomy" id="29729"/>
    <lineage>
        <taxon>Eukaryota</taxon>
        <taxon>Viridiplantae</taxon>
        <taxon>Streptophyta</taxon>
        <taxon>Embryophyta</taxon>
        <taxon>Tracheophyta</taxon>
        <taxon>Spermatophyta</taxon>
        <taxon>Magnoliopsida</taxon>
        <taxon>eudicotyledons</taxon>
        <taxon>Gunneridae</taxon>
        <taxon>Pentapetalae</taxon>
        <taxon>rosids</taxon>
        <taxon>malvids</taxon>
        <taxon>Malvales</taxon>
        <taxon>Malvaceae</taxon>
        <taxon>Malvoideae</taxon>
        <taxon>Gossypium</taxon>
    </lineage>
</organism>
<sequence length="213" mass="24364">MVHKFLKGDEVERARANSFVSTIQQSNPPRRSPPQRSQGYQQPMTHSRVGNMEHRQYNPSNQRDRQRVNNVHASDCSGPIQGNKIFDQIEYQEARLSGLRRDDKGKHLVRDIIDILVGSKHVEWVTSNSKQNAHLRSIMSIVVSVKNPRPSPWQLKFSEHDERVIDVEGDAPLVIFATISSFQVKKILMDIGSSMDILMAKAIHKMDFSRTHS</sequence>
<gene>
    <name evidence="2" type="ORF">PVK06_022877</name>
</gene>
<comment type="caution">
    <text evidence="2">The sequence shown here is derived from an EMBL/GenBank/DDBJ whole genome shotgun (WGS) entry which is preliminary data.</text>
</comment>
<protein>
    <submittedName>
        <fullName evidence="2">Uncharacterized protein</fullName>
    </submittedName>
</protein>
<feature type="compositionally biased region" description="Basic and acidic residues" evidence="1">
    <location>
        <begin position="51"/>
        <end position="67"/>
    </location>
</feature>
<dbReference type="Proteomes" id="UP001358586">
    <property type="component" value="Chromosome 7"/>
</dbReference>
<reference evidence="2 3" key="1">
    <citation type="submission" date="2023-03" db="EMBL/GenBank/DDBJ databases">
        <title>WGS of Gossypium arboreum.</title>
        <authorList>
            <person name="Yu D."/>
        </authorList>
    </citation>
    <scope>NUCLEOTIDE SEQUENCE [LARGE SCALE GENOMIC DNA]</scope>
    <source>
        <tissue evidence="2">Leaf</tissue>
    </source>
</reference>
<name>A0ABR0P9N0_GOSAR</name>
<feature type="compositionally biased region" description="Low complexity" evidence="1">
    <location>
        <begin position="24"/>
        <end position="43"/>
    </location>
</feature>
<evidence type="ECO:0000256" key="1">
    <source>
        <dbReference type="SAM" id="MobiDB-lite"/>
    </source>
</evidence>
<accession>A0ABR0P9N0</accession>
<evidence type="ECO:0000313" key="3">
    <source>
        <dbReference type="Proteomes" id="UP001358586"/>
    </source>
</evidence>